<dbReference type="EMBL" id="JBHSMJ010000009">
    <property type="protein sequence ID" value="MFC5448204.1"/>
    <property type="molecule type" value="Genomic_DNA"/>
</dbReference>
<reference evidence="2" key="1">
    <citation type="journal article" date="2019" name="Int. J. Syst. Evol. Microbiol.">
        <title>The Global Catalogue of Microorganisms (GCM) 10K type strain sequencing project: providing services to taxonomists for standard genome sequencing and annotation.</title>
        <authorList>
            <consortium name="The Broad Institute Genomics Platform"/>
            <consortium name="The Broad Institute Genome Sequencing Center for Infectious Disease"/>
            <person name="Wu L."/>
            <person name="Ma J."/>
        </authorList>
    </citation>
    <scope>NUCLEOTIDE SEQUENCE [LARGE SCALE GENOMIC DNA]</scope>
    <source>
        <strain evidence="2">KACC 11904</strain>
    </source>
</reference>
<accession>A0ABW0K4R9</accession>
<evidence type="ECO:0000313" key="2">
    <source>
        <dbReference type="Proteomes" id="UP001596044"/>
    </source>
</evidence>
<name>A0ABW0K4R9_9BACL</name>
<proteinExistence type="predicted"/>
<sequence>MHKKLAATRRNRTAADSTAFAHAPIGLFRTAAAAAAAGASPRRSPILPNWSSLARAVRLRSPILTACSGSFVLPCTKSSLQLGEIGLQLTQPPLPTLQLGFFGLRRPPT</sequence>
<keyword evidence="2" id="KW-1185">Reference proteome</keyword>
<dbReference type="RefSeq" id="WP_377524032.1">
    <property type="nucleotide sequence ID" value="NZ_JBHSMJ010000009.1"/>
</dbReference>
<comment type="caution">
    <text evidence="1">The sequence shown here is derived from an EMBL/GenBank/DDBJ whole genome shotgun (WGS) entry which is preliminary data.</text>
</comment>
<gene>
    <name evidence="1" type="ORF">ACFPOG_08025</name>
</gene>
<organism evidence="1 2">
    <name type="scientific">Paenibacillus aestuarii</name>
    <dbReference type="NCBI Taxonomy" id="516965"/>
    <lineage>
        <taxon>Bacteria</taxon>
        <taxon>Bacillati</taxon>
        <taxon>Bacillota</taxon>
        <taxon>Bacilli</taxon>
        <taxon>Bacillales</taxon>
        <taxon>Paenibacillaceae</taxon>
        <taxon>Paenibacillus</taxon>
    </lineage>
</organism>
<protein>
    <submittedName>
        <fullName evidence="1">Uncharacterized protein</fullName>
    </submittedName>
</protein>
<evidence type="ECO:0000313" key="1">
    <source>
        <dbReference type="EMBL" id="MFC5448204.1"/>
    </source>
</evidence>
<dbReference type="Proteomes" id="UP001596044">
    <property type="component" value="Unassembled WGS sequence"/>
</dbReference>